<evidence type="ECO:0000313" key="2">
    <source>
        <dbReference type="Proteomes" id="UP000835052"/>
    </source>
</evidence>
<organism evidence="1 2">
    <name type="scientific">Caenorhabditis auriculariae</name>
    <dbReference type="NCBI Taxonomy" id="2777116"/>
    <lineage>
        <taxon>Eukaryota</taxon>
        <taxon>Metazoa</taxon>
        <taxon>Ecdysozoa</taxon>
        <taxon>Nematoda</taxon>
        <taxon>Chromadorea</taxon>
        <taxon>Rhabditida</taxon>
        <taxon>Rhabditina</taxon>
        <taxon>Rhabditomorpha</taxon>
        <taxon>Rhabditoidea</taxon>
        <taxon>Rhabditidae</taxon>
        <taxon>Peloderinae</taxon>
        <taxon>Caenorhabditis</taxon>
    </lineage>
</organism>
<dbReference type="EMBL" id="CAJGYM010000145">
    <property type="protein sequence ID" value="CAD6198958.1"/>
    <property type="molecule type" value="Genomic_DNA"/>
</dbReference>
<keyword evidence="2" id="KW-1185">Reference proteome</keyword>
<proteinExistence type="predicted"/>
<sequence length="138" mass="15054">MHLASTSPPLYHCSSLPLLRQSPDHIPHRARIILCATALRKDRTSAHRLGAPTPLKRYEGSTVSEKFSMAAADPASLPRGEPLCPPQQSSCVDARPIPLAGFYPQAFLTVWPCHAMAFSSRFLVDECRACECVCASAH</sequence>
<protein>
    <submittedName>
        <fullName evidence="1">Uncharacterized protein</fullName>
    </submittedName>
</protein>
<accession>A0A8S1HS69</accession>
<dbReference type="Proteomes" id="UP000835052">
    <property type="component" value="Unassembled WGS sequence"/>
</dbReference>
<comment type="caution">
    <text evidence="1">The sequence shown here is derived from an EMBL/GenBank/DDBJ whole genome shotgun (WGS) entry which is preliminary data.</text>
</comment>
<dbReference type="AlphaFoldDB" id="A0A8S1HS69"/>
<gene>
    <name evidence="1" type="ORF">CAUJ_LOCUS14863</name>
</gene>
<evidence type="ECO:0000313" key="1">
    <source>
        <dbReference type="EMBL" id="CAD6198958.1"/>
    </source>
</evidence>
<reference evidence="1" key="1">
    <citation type="submission" date="2020-10" db="EMBL/GenBank/DDBJ databases">
        <authorList>
            <person name="Kikuchi T."/>
        </authorList>
    </citation>
    <scope>NUCLEOTIDE SEQUENCE</scope>
    <source>
        <strain evidence="1">NKZ352</strain>
    </source>
</reference>
<name>A0A8S1HS69_9PELO</name>